<name>A0A8H4EHM9_GIGMA</name>
<keyword evidence="1" id="KW-0472">Membrane</keyword>
<comment type="caution">
    <text evidence="2">The sequence shown here is derived from an EMBL/GenBank/DDBJ whole genome shotgun (WGS) entry which is preliminary data.</text>
</comment>
<dbReference type="EMBL" id="WTPW01000742">
    <property type="protein sequence ID" value="KAF0483956.1"/>
    <property type="molecule type" value="Genomic_DNA"/>
</dbReference>
<evidence type="ECO:0000313" key="3">
    <source>
        <dbReference type="Proteomes" id="UP000439903"/>
    </source>
</evidence>
<gene>
    <name evidence="2" type="ORF">F8M41_023162</name>
</gene>
<protein>
    <submittedName>
        <fullName evidence="2">Uncharacterized protein</fullName>
    </submittedName>
</protein>
<organism evidence="2 3">
    <name type="scientific">Gigaspora margarita</name>
    <dbReference type="NCBI Taxonomy" id="4874"/>
    <lineage>
        <taxon>Eukaryota</taxon>
        <taxon>Fungi</taxon>
        <taxon>Fungi incertae sedis</taxon>
        <taxon>Mucoromycota</taxon>
        <taxon>Glomeromycotina</taxon>
        <taxon>Glomeromycetes</taxon>
        <taxon>Diversisporales</taxon>
        <taxon>Gigasporaceae</taxon>
        <taxon>Gigaspora</taxon>
    </lineage>
</organism>
<keyword evidence="3" id="KW-1185">Reference proteome</keyword>
<dbReference type="AlphaFoldDB" id="A0A8H4EHM9"/>
<reference evidence="2 3" key="1">
    <citation type="journal article" date="2019" name="Environ. Microbiol.">
        <title>At the nexus of three kingdoms: the genome of the mycorrhizal fungus Gigaspora margarita provides insights into plant, endobacterial and fungal interactions.</title>
        <authorList>
            <person name="Venice F."/>
            <person name="Ghignone S."/>
            <person name="Salvioli di Fossalunga A."/>
            <person name="Amselem J."/>
            <person name="Novero M."/>
            <person name="Xianan X."/>
            <person name="Sedzielewska Toro K."/>
            <person name="Morin E."/>
            <person name="Lipzen A."/>
            <person name="Grigoriev I.V."/>
            <person name="Henrissat B."/>
            <person name="Martin F.M."/>
            <person name="Bonfante P."/>
        </authorList>
    </citation>
    <scope>NUCLEOTIDE SEQUENCE [LARGE SCALE GENOMIC DNA]</scope>
    <source>
        <strain evidence="2 3">BEG34</strain>
    </source>
</reference>
<evidence type="ECO:0000313" key="2">
    <source>
        <dbReference type="EMBL" id="KAF0483956.1"/>
    </source>
</evidence>
<dbReference type="OrthoDB" id="2304201at2759"/>
<feature type="transmembrane region" description="Helical" evidence="1">
    <location>
        <begin position="82"/>
        <end position="102"/>
    </location>
</feature>
<keyword evidence="1" id="KW-1133">Transmembrane helix</keyword>
<proteinExistence type="predicted"/>
<evidence type="ECO:0000256" key="1">
    <source>
        <dbReference type="SAM" id="Phobius"/>
    </source>
</evidence>
<accession>A0A8H4EHM9</accession>
<keyword evidence="1" id="KW-0812">Transmembrane</keyword>
<dbReference type="Proteomes" id="UP000439903">
    <property type="component" value="Unassembled WGS sequence"/>
</dbReference>
<sequence>MHFMFLFNKQQFFITVVQCEDNILQPGFICTSGNSSSSIQTSLSTAITVAYNMIFKTKTTFSGLAVIGLDQINITLQLLEDIYFIPIFLILDTMLIVVLHIGDNTFNGMDLKFHYEDENALDIWKKNKNFS</sequence>